<reference evidence="6" key="1">
    <citation type="submission" date="2018-12" db="EMBL/GenBank/DDBJ databases">
        <title>Complete genome sequence of an uncultured bacterium of the candidate phylum Bipolaricaulota.</title>
        <authorList>
            <person name="Kadnikov V.V."/>
            <person name="Mardanov A.V."/>
            <person name="Beletsky A.V."/>
            <person name="Frank Y.A."/>
            <person name="Karnachuk O.V."/>
            <person name="Ravin N.V."/>
        </authorList>
    </citation>
    <scope>NUCLEOTIDE SEQUENCE [LARGE SCALE GENOMIC DNA]</scope>
</reference>
<dbReference type="GO" id="GO:0016491">
    <property type="term" value="F:oxidoreductase activity"/>
    <property type="evidence" value="ECO:0007669"/>
    <property type="project" value="UniProtKB-KW"/>
</dbReference>
<organism evidence="5 6">
    <name type="scientific">Bipolaricaulis sibiricus</name>
    <dbReference type="NCBI Taxonomy" id="2501609"/>
    <lineage>
        <taxon>Bacteria</taxon>
        <taxon>Candidatus Bipolaricaulota</taxon>
        <taxon>Candidatus Bipolaricaulia</taxon>
        <taxon>Candidatus Bipolaricaulales</taxon>
        <taxon>Candidatus Bipolaricaulaceae</taxon>
        <taxon>Candidatus Bipolaricaulis</taxon>
    </lineage>
</organism>
<evidence type="ECO:0000256" key="1">
    <source>
        <dbReference type="ARBA" id="ARBA00006484"/>
    </source>
</evidence>
<dbReference type="PANTHER" id="PTHR24321">
    <property type="entry name" value="DEHYDROGENASES, SHORT CHAIN"/>
    <property type="match status" value="1"/>
</dbReference>
<protein>
    <submittedName>
        <fullName evidence="5">3-oxoacyl-[acyl-carrier protein] reductase</fullName>
    </submittedName>
</protein>
<sequence length="270" mass="29470">MDTGLRDRVVLITGASGGIGTACARQFDREGARLVLHGHRNLGSLQTLQEELTGENVILSADLTEEEEVDHLFRKAIDRFRRVDVLVANAGIWPEDDEPIHRMSLERWRSTLDADLTSVFLCARAFLRTLERTRPETAAVVIVGSTAAVFGEEGHADYAAAKAAITYGLTRTLKNEIVRIVPHGRVNAVCPGWTMTPMSAAGLEDPAIVTRVLQTRAHKRVARPEDVASAIVFLSSDRLAGHITGEILTVAGGMEGRLLHRPDEIDPLQA</sequence>
<dbReference type="AlphaFoldDB" id="A0A410FWN6"/>
<dbReference type="SUPFAM" id="SSF51735">
    <property type="entry name" value="NAD(P)-binding Rossmann-fold domains"/>
    <property type="match status" value="1"/>
</dbReference>
<dbReference type="PANTHER" id="PTHR24321:SF8">
    <property type="entry name" value="ESTRADIOL 17-BETA-DEHYDROGENASE 8-RELATED"/>
    <property type="match status" value="1"/>
</dbReference>
<evidence type="ECO:0000313" key="6">
    <source>
        <dbReference type="Proteomes" id="UP000287233"/>
    </source>
</evidence>
<dbReference type="FunFam" id="3.40.50.720:FF:000084">
    <property type="entry name" value="Short-chain dehydrogenase reductase"/>
    <property type="match status" value="1"/>
</dbReference>
<dbReference type="EMBL" id="CP034928">
    <property type="protein sequence ID" value="QAA77340.1"/>
    <property type="molecule type" value="Genomic_DNA"/>
</dbReference>
<keyword evidence="2" id="KW-0560">Oxidoreductase</keyword>
<evidence type="ECO:0000256" key="2">
    <source>
        <dbReference type="ARBA" id="ARBA00023002"/>
    </source>
</evidence>
<evidence type="ECO:0000313" key="5">
    <source>
        <dbReference type="EMBL" id="QAA77340.1"/>
    </source>
</evidence>
<proteinExistence type="inferred from homology"/>
<dbReference type="PROSITE" id="PS51257">
    <property type="entry name" value="PROKAR_LIPOPROTEIN"/>
    <property type="match status" value="1"/>
</dbReference>
<gene>
    <name evidence="5" type="ORF">BIP78_1574</name>
</gene>
<feature type="domain" description="Ketoreductase" evidence="4">
    <location>
        <begin position="8"/>
        <end position="206"/>
    </location>
</feature>
<evidence type="ECO:0000259" key="4">
    <source>
        <dbReference type="SMART" id="SM00822"/>
    </source>
</evidence>
<dbReference type="InterPro" id="IPR002347">
    <property type="entry name" value="SDR_fam"/>
</dbReference>
<name>A0A410FWN6_BIPS1</name>
<dbReference type="InterPro" id="IPR057326">
    <property type="entry name" value="KR_dom"/>
</dbReference>
<dbReference type="Proteomes" id="UP000287233">
    <property type="component" value="Chromosome"/>
</dbReference>
<dbReference type="KEGG" id="bih:BIP78_1574"/>
<dbReference type="Pfam" id="PF13561">
    <property type="entry name" value="adh_short_C2"/>
    <property type="match status" value="1"/>
</dbReference>
<accession>A0A410FWN6</accession>
<dbReference type="Gene3D" id="3.40.50.720">
    <property type="entry name" value="NAD(P)-binding Rossmann-like Domain"/>
    <property type="match status" value="1"/>
</dbReference>
<keyword evidence="3" id="KW-0520">NAD</keyword>
<comment type="similarity">
    <text evidence="1">Belongs to the short-chain dehydrogenases/reductases (SDR) family.</text>
</comment>
<dbReference type="CDD" id="cd05233">
    <property type="entry name" value="SDR_c"/>
    <property type="match status" value="1"/>
</dbReference>
<dbReference type="InterPro" id="IPR036291">
    <property type="entry name" value="NAD(P)-bd_dom_sf"/>
</dbReference>
<dbReference type="PRINTS" id="PR00081">
    <property type="entry name" value="GDHRDH"/>
</dbReference>
<evidence type="ECO:0000256" key="3">
    <source>
        <dbReference type="ARBA" id="ARBA00023027"/>
    </source>
</evidence>
<dbReference type="SMART" id="SM00822">
    <property type="entry name" value="PKS_KR"/>
    <property type="match status" value="1"/>
</dbReference>